<gene>
    <name evidence="2" type="ORF">L211DRAFT_432185</name>
</gene>
<dbReference type="AlphaFoldDB" id="A0A3N4LIX4"/>
<dbReference type="EMBL" id="ML121559">
    <property type="protein sequence ID" value="RPB21409.1"/>
    <property type="molecule type" value="Genomic_DNA"/>
</dbReference>
<organism evidence="2 3">
    <name type="scientific">Terfezia boudieri ATCC MYA-4762</name>
    <dbReference type="NCBI Taxonomy" id="1051890"/>
    <lineage>
        <taxon>Eukaryota</taxon>
        <taxon>Fungi</taxon>
        <taxon>Dikarya</taxon>
        <taxon>Ascomycota</taxon>
        <taxon>Pezizomycotina</taxon>
        <taxon>Pezizomycetes</taxon>
        <taxon>Pezizales</taxon>
        <taxon>Pezizaceae</taxon>
        <taxon>Terfezia</taxon>
    </lineage>
</organism>
<dbReference type="InParanoid" id="A0A3N4LIX4"/>
<evidence type="ECO:0000313" key="3">
    <source>
        <dbReference type="Proteomes" id="UP000267821"/>
    </source>
</evidence>
<proteinExistence type="predicted"/>
<feature type="compositionally biased region" description="Polar residues" evidence="1">
    <location>
        <begin position="141"/>
        <end position="151"/>
    </location>
</feature>
<sequence>MPHYTATATPIEYSTCSPRRSSEGRVSLRAYSRGHRRGDSGYRSYYEAENDEFSELEEREQRHAYRSRHHRTPGLYDRQSPDSPVDDRYTYGLEYSPARAPDTHPEGISVPAPYSAYALGAAPAPKITVSAYDYEGYEYTHQPQQPDSHIYQQHHKRYPEHDYSEEDPRGPVPQDSYSGHRVYSPESPHDPYHSNNSYSRHHNHPQSPTSSSHHLKRIPSSVSKYSDRYSASPPSPTEPETSRGVNSYGRVPLWYEERVAFTRYT</sequence>
<dbReference type="OrthoDB" id="5373316at2759"/>
<dbReference type="Proteomes" id="UP000267821">
    <property type="component" value="Unassembled WGS sequence"/>
</dbReference>
<evidence type="ECO:0000313" key="2">
    <source>
        <dbReference type="EMBL" id="RPB21409.1"/>
    </source>
</evidence>
<keyword evidence="3" id="KW-1185">Reference proteome</keyword>
<accession>A0A3N4LIX4</accession>
<feature type="compositionally biased region" description="Acidic residues" evidence="1">
    <location>
        <begin position="48"/>
        <end position="58"/>
    </location>
</feature>
<feature type="region of interest" description="Disordered" evidence="1">
    <location>
        <begin position="140"/>
        <end position="247"/>
    </location>
</feature>
<feature type="region of interest" description="Disordered" evidence="1">
    <location>
        <begin position="1"/>
        <end position="107"/>
    </location>
</feature>
<feature type="compositionally biased region" description="Polar residues" evidence="1">
    <location>
        <begin position="1"/>
        <end position="19"/>
    </location>
</feature>
<name>A0A3N4LIX4_9PEZI</name>
<protein>
    <submittedName>
        <fullName evidence="2">Uncharacterized protein</fullName>
    </submittedName>
</protein>
<evidence type="ECO:0000256" key="1">
    <source>
        <dbReference type="SAM" id="MobiDB-lite"/>
    </source>
</evidence>
<reference evidence="2 3" key="1">
    <citation type="journal article" date="2018" name="Nat. Ecol. Evol.">
        <title>Pezizomycetes genomes reveal the molecular basis of ectomycorrhizal truffle lifestyle.</title>
        <authorList>
            <person name="Murat C."/>
            <person name="Payen T."/>
            <person name="Noel B."/>
            <person name="Kuo A."/>
            <person name="Morin E."/>
            <person name="Chen J."/>
            <person name="Kohler A."/>
            <person name="Krizsan K."/>
            <person name="Balestrini R."/>
            <person name="Da Silva C."/>
            <person name="Montanini B."/>
            <person name="Hainaut M."/>
            <person name="Levati E."/>
            <person name="Barry K.W."/>
            <person name="Belfiori B."/>
            <person name="Cichocki N."/>
            <person name="Clum A."/>
            <person name="Dockter R.B."/>
            <person name="Fauchery L."/>
            <person name="Guy J."/>
            <person name="Iotti M."/>
            <person name="Le Tacon F."/>
            <person name="Lindquist E.A."/>
            <person name="Lipzen A."/>
            <person name="Malagnac F."/>
            <person name="Mello A."/>
            <person name="Molinier V."/>
            <person name="Miyauchi S."/>
            <person name="Poulain J."/>
            <person name="Riccioni C."/>
            <person name="Rubini A."/>
            <person name="Sitrit Y."/>
            <person name="Splivallo R."/>
            <person name="Traeger S."/>
            <person name="Wang M."/>
            <person name="Zifcakova L."/>
            <person name="Wipf D."/>
            <person name="Zambonelli A."/>
            <person name="Paolocci F."/>
            <person name="Nowrousian M."/>
            <person name="Ottonello S."/>
            <person name="Baldrian P."/>
            <person name="Spatafora J.W."/>
            <person name="Henrissat B."/>
            <person name="Nagy L.G."/>
            <person name="Aury J.M."/>
            <person name="Wincker P."/>
            <person name="Grigoriev I.V."/>
            <person name="Bonfante P."/>
            <person name="Martin F.M."/>
        </authorList>
    </citation>
    <scope>NUCLEOTIDE SEQUENCE [LARGE SCALE GENOMIC DNA]</scope>
    <source>
        <strain evidence="2 3">ATCC MYA-4762</strain>
    </source>
</reference>
<feature type="compositionally biased region" description="Basic and acidic residues" evidence="1">
    <location>
        <begin position="159"/>
        <end position="169"/>
    </location>
</feature>